<evidence type="ECO:0000313" key="3">
    <source>
        <dbReference type="Proteomes" id="UP001328107"/>
    </source>
</evidence>
<reference evidence="3" key="1">
    <citation type="submission" date="2022-10" db="EMBL/GenBank/DDBJ databases">
        <title>Genome assembly of Pristionchus species.</title>
        <authorList>
            <person name="Yoshida K."/>
            <person name="Sommer R.J."/>
        </authorList>
    </citation>
    <scope>NUCLEOTIDE SEQUENCE [LARGE SCALE GENOMIC DNA]</scope>
    <source>
        <strain evidence="3">RS5460</strain>
    </source>
</reference>
<name>A0AAN5CRZ3_9BILA</name>
<dbReference type="GO" id="GO:0005524">
    <property type="term" value="F:ATP binding"/>
    <property type="evidence" value="ECO:0007669"/>
    <property type="project" value="InterPro"/>
</dbReference>
<dbReference type="Proteomes" id="UP001328107">
    <property type="component" value="Unassembled WGS sequence"/>
</dbReference>
<dbReference type="PROSITE" id="PS50011">
    <property type="entry name" value="PROTEIN_KINASE_DOM"/>
    <property type="match status" value="1"/>
</dbReference>
<dbReference type="InterPro" id="IPR011009">
    <property type="entry name" value="Kinase-like_dom_sf"/>
</dbReference>
<sequence>SCRRRDIQLTSPLHHGSFGDYVAKGVYIPGSRNIAVKIVRILDRKSGCNDGRSMEDMLRKMGVASLMKHENIIKLYGFIIEEMTCYMLMEP</sequence>
<feature type="non-terminal residue" evidence="2">
    <location>
        <position position="91"/>
    </location>
</feature>
<organism evidence="2 3">
    <name type="scientific">Pristionchus mayeri</name>
    <dbReference type="NCBI Taxonomy" id="1317129"/>
    <lineage>
        <taxon>Eukaryota</taxon>
        <taxon>Metazoa</taxon>
        <taxon>Ecdysozoa</taxon>
        <taxon>Nematoda</taxon>
        <taxon>Chromadorea</taxon>
        <taxon>Rhabditida</taxon>
        <taxon>Rhabditina</taxon>
        <taxon>Diplogasteromorpha</taxon>
        <taxon>Diplogasteroidea</taxon>
        <taxon>Neodiplogasteridae</taxon>
        <taxon>Pristionchus</taxon>
    </lineage>
</organism>
<keyword evidence="3" id="KW-1185">Reference proteome</keyword>
<dbReference type="Pfam" id="PF07714">
    <property type="entry name" value="PK_Tyr_Ser-Thr"/>
    <property type="match status" value="1"/>
</dbReference>
<accession>A0AAN5CRZ3</accession>
<dbReference type="InterPro" id="IPR001245">
    <property type="entry name" value="Ser-Thr/Tyr_kinase_cat_dom"/>
</dbReference>
<dbReference type="InterPro" id="IPR000719">
    <property type="entry name" value="Prot_kinase_dom"/>
</dbReference>
<evidence type="ECO:0000259" key="1">
    <source>
        <dbReference type="PROSITE" id="PS50011"/>
    </source>
</evidence>
<feature type="domain" description="Protein kinase" evidence="1">
    <location>
        <begin position="7"/>
        <end position="91"/>
    </location>
</feature>
<gene>
    <name evidence="2" type="ORF">PMAYCL1PPCAC_19781</name>
</gene>
<dbReference type="EMBL" id="BTRK01000004">
    <property type="protein sequence ID" value="GMR49586.1"/>
    <property type="molecule type" value="Genomic_DNA"/>
</dbReference>
<dbReference type="GO" id="GO:0004672">
    <property type="term" value="F:protein kinase activity"/>
    <property type="evidence" value="ECO:0007669"/>
    <property type="project" value="InterPro"/>
</dbReference>
<comment type="caution">
    <text evidence="2">The sequence shown here is derived from an EMBL/GenBank/DDBJ whole genome shotgun (WGS) entry which is preliminary data.</text>
</comment>
<protein>
    <recommendedName>
        <fullName evidence="1">Protein kinase domain-containing protein</fullName>
    </recommendedName>
</protein>
<dbReference type="AlphaFoldDB" id="A0AAN5CRZ3"/>
<feature type="non-terminal residue" evidence="2">
    <location>
        <position position="1"/>
    </location>
</feature>
<evidence type="ECO:0000313" key="2">
    <source>
        <dbReference type="EMBL" id="GMR49586.1"/>
    </source>
</evidence>
<proteinExistence type="predicted"/>
<dbReference type="SUPFAM" id="SSF56112">
    <property type="entry name" value="Protein kinase-like (PK-like)"/>
    <property type="match status" value="1"/>
</dbReference>
<dbReference type="Gene3D" id="3.30.200.20">
    <property type="entry name" value="Phosphorylase Kinase, domain 1"/>
    <property type="match status" value="1"/>
</dbReference>